<keyword evidence="1" id="KW-0812">Transmembrane</keyword>
<dbReference type="RefSeq" id="WP_055028455.1">
    <property type="nucleotide sequence ID" value="NZ_CP035689.1"/>
</dbReference>
<evidence type="ECO:0000313" key="2">
    <source>
        <dbReference type="EMBL" id="KQA22418.1"/>
    </source>
</evidence>
<organism evidence="2 3">
    <name type="scientific">Vibrio metoecus</name>
    <dbReference type="NCBI Taxonomy" id="1481663"/>
    <lineage>
        <taxon>Bacteria</taxon>
        <taxon>Pseudomonadati</taxon>
        <taxon>Pseudomonadota</taxon>
        <taxon>Gammaproteobacteria</taxon>
        <taxon>Vibrionales</taxon>
        <taxon>Vibrionaceae</taxon>
        <taxon>Vibrio</taxon>
    </lineage>
</organism>
<reference evidence="2 3" key="1">
    <citation type="journal article" date="2015" name="Genome Biol. Evol.">
        <title>The Dynamics of Genetic Interactions between Vibrio metoecus and Vibrio cholerae, Two Close Relatives Co-Occurring in the Environment.</title>
        <authorList>
            <person name="Orata F.D."/>
            <person name="Kirchberger P.C."/>
            <person name="Meheust R."/>
            <person name="Barlow E.J."/>
            <person name="Tarr C.L."/>
            <person name="Boucher Y."/>
        </authorList>
    </citation>
    <scope>NUCLEOTIDE SEQUENCE [LARGE SCALE GENOMIC DNA]</scope>
    <source>
        <strain evidence="2 3">08-2459</strain>
    </source>
</reference>
<comment type="caution">
    <text evidence="2">The sequence shown here is derived from an EMBL/GenBank/DDBJ whole genome shotgun (WGS) entry which is preliminary data.</text>
</comment>
<feature type="transmembrane region" description="Helical" evidence="1">
    <location>
        <begin position="6"/>
        <end position="23"/>
    </location>
</feature>
<proteinExistence type="predicted"/>
<dbReference type="PATRIC" id="fig|1481663.8.peg.4247"/>
<gene>
    <name evidence="2" type="ORF">AAY55_17405</name>
</gene>
<keyword evidence="1" id="KW-1133">Transmembrane helix</keyword>
<evidence type="ECO:0000313" key="3">
    <source>
        <dbReference type="Proteomes" id="UP000053724"/>
    </source>
</evidence>
<name>A0A0N8UHC6_VIBMT</name>
<keyword evidence="1" id="KW-0472">Membrane</keyword>
<dbReference type="AlphaFoldDB" id="A0A0N8UHC6"/>
<dbReference type="Proteomes" id="UP000053724">
    <property type="component" value="Unassembled WGS sequence"/>
</dbReference>
<sequence>MSEYEILSVILSSLAALISLIVWNGQRKLQRESLDMQKATADLAKKQLEILLREDKEKSTARLKLDLVKSGNGYKFVITNIGNVDAKDISFDLLVDNPRHNPLVGSDVNSKLPAPKLSPGSELSLLAAIHLGSPTAYNALLTWTNPDGETVTDETYVSL</sequence>
<dbReference type="EMBL" id="LCUF01000050">
    <property type="protein sequence ID" value="KQA22418.1"/>
    <property type="molecule type" value="Genomic_DNA"/>
</dbReference>
<accession>A0A0N8UHC6</accession>
<evidence type="ECO:0000256" key="1">
    <source>
        <dbReference type="SAM" id="Phobius"/>
    </source>
</evidence>
<protein>
    <submittedName>
        <fullName evidence="2">Uncharacterized protein</fullName>
    </submittedName>
</protein>